<gene>
    <name evidence="2" type="ORF">SE17_29095</name>
</gene>
<dbReference type="SUPFAM" id="SSF51182">
    <property type="entry name" value="RmlC-like cupins"/>
    <property type="match status" value="1"/>
</dbReference>
<dbReference type="Pfam" id="PF07883">
    <property type="entry name" value="Cupin_2"/>
    <property type="match status" value="1"/>
</dbReference>
<accession>A0A0P9H897</accession>
<reference evidence="2 3" key="1">
    <citation type="submission" date="2015-09" db="EMBL/GenBank/DDBJ databases">
        <title>Draft genome sequence of Kouleothrix aurantiaca JCM 19913.</title>
        <authorList>
            <person name="Hemp J."/>
        </authorList>
    </citation>
    <scope>NUCLEOTIDE SEQUENCE [LARGE SCALE GENOMIC DNA]</scope>
    <source>
        <strain evidence="2 3">COM-B</strain>
    </source>
</reference>
<dbReference type="InterPro" id="IPR013096">
    <property type="entry name" value="Cupin_2"/>
</dbReference>
<evidence type="ECO:0000313" key="3">
    <source>
        <dbReference type="Proteomes" id="UP000050509"/>
    </source>
</evidence>
<dbReference type="Proteomes" id="UP000050509">
    <property type="component" value="Unassembled WGS sequence"/>
</dbReference>
<protein>
    <recommendedName>
        <fullName evidence="1">Cupin type-2 domain-containing protein</fullName>
    </recommendedName>
</protein>
<dbReference type="InterPro" id="IPR014710">
    <property type="entry name" value="RmlC-like_jellyroll"/>
</dbReference>
<proteinExistence type="predicted"/>
<comment type="caution">
    <text evidence="2">The sequence shown here is derived from an EMBL/GenBank/DDBJ whole genome shotgun (WGS) entry which is preliminary data.</text>
</comment>
<dbReference type="Gene3D" id="2.60.120.10">
    <property type="entry name" value="Jelly Rolls"/>
    <property type="match status" value="1"/>
</dbReference>
<evidence type="ECO:0000259" key="1">
    <source>
        <dbReference type="Pfam" id="PF07883"/>
    </source>
</evidence>
<feature type="domain" description="Cupin type-2" evidence="1">
    <location>
        <begin position="23"/>
        <end position="85"/>
    </location>
</feature>
<keyword evidence="3" id="KW-1185">Reference proteome</keyword>
<dbReference type="AlphaFoldDB" id="A0A0P9H897"/>
<dbReference type="EMBL" id="LJCR01001597">
    <property type="protein sequence ID" value="KPV50070.1"/>
    <property type="molecule type" value="Genomic_DNA"/>
</dbReference>
<organism evidence="2 3">
    <name type="scientific">Kouleothrix aurantiaca</name>
    <dbReference type="NCBI Taxonomy" id="186479"/>
    <lineage>
        <taxon>Bacteria</taxon>
        <taxon>Bacillati</taxon>
        <taxon>Chloroflexota</taxon>
        <taxon>Chloroflexia</taxon>
        <taxon>Chloroflexales</taxon>
        <taxon>Roseiflexineae</taxon>
        <taxon>Roseiflexaceae</taxon>
        <taxon>Kouleothrix</taxon>
    </lineage>
</organism>
<dbReference type="InterPro" id="IPR011051">
    <property type="entry name" value="RmlC_Cupin_sf"/>
</dbReference>
<name>A0A0P9H897_9CHLR</name>
<evidence type="ECO:0000313" key="2">
    <source>
        <dbReference type="EMBL" id="KPV50070.1"/>
    </source>
</evidence>
<sequence>MLTGDGPDGPRWSHTSAQLNINLIRLSTGATIPLHRNIDVDVVLVVVAGTGSATVETVLHTLQVGDLLVIPRGAERSLRSTSDDFAYVTCHQRRAGLQPQDKQVR</sequence>